<evidence type="ECO:0008006" key="4">
    <source>
        <dbReference type="Google" id="ProtNLM"/>
    </source>
</evidence>
<dbReference type="Proteomes" id="UP001166674">
    <property type="component" value="Unassembled WGS sequence"/>
</dbReference>
<name>A0AA41MX69_SCICA</name>
<evidence type="ECO:0000313" key="2">
    <source>
        <dbReference type="EMBL" id="MBZ3879772.1"/>
    </source>
</evidence>
<gene>
    <name evidence="2" type="ORF">SUZIE_154605</name>
</gene>
<reference evidence="2" key="1">
    <citation type="submission" date="2020-03" db="EMBL/GenBank/DDBJ databases">
        <title>Studies in the Genomics of Life Span.</title>
        <authorList>
            <person name="Glass D."/>
        </authorList>
    </citation>
    <scope>NUCLEOTIDE SEQUENCE</scope>
    <source>
        <strain evidence="2">SUZIE</strain>
        <tissue evidence="2">Muscle</tissue>
    </source>
</reference>
<evidence type="ECO:0000313" key="3">
    <source>
        <dbReference type="Proteomes" id="UP001166674"/>
    </source>
</evidence>
<protein>
    <recommendedName>
        <fullName evidence="4">TRPC5 opposite strand protein</fullName>
    </recommendedName>
</protein>
<accession>A0AA41MX69</accession>
<keyword evidence="3" id="KW-1185">Reference proteome</keyword>
<evidence type="ECO:0000256" key="1">
    <source>
        <dbReference type="SAM" id="MobiDB-lite"/>
    </source>
</evidence>
<dbReference type="AlphaFoldDB" id="A0AA41MX69"/>
<dbReference type="EMBL" id="JAATJV010370047">
    <property type="protein sequence ID" value="MBZ3879772.1"/>
    <property type="molecule type" value="Genomic_DNA"/>
</dbReference>
<feature type="region of interest" description="Disordered" evidence="1">
    <location>
        <begin position="32"/>
        <end position="64"/>
    </location>
</feature>
<comment type="caution">
    <text evidence="2">The sequence shown here is derived from an EMBL/GenBank/DDBJ whole genome shotgun (WGS) entry which is preliminary data.</text>
</comment>
<organism evidence="2 3">
    <name type="scientific">Sciurus carolinensis</name>
    <name type="common">Eastern gray squirrel</name>
    <dbReference type="NCBI Taxonomy" id="30640"/>
    <lineage>
        <taxon>Eukaryota</taxon>
        <taxon>Metazoa</taxon>
        <taxon>Chordata</taxon>
        <taxon>Craniata</taxon>
        <taxon>Vertebrata</taxon>
        <taxon>Euteleostomi</taxon>
        <taxon>Mammalia</taxon>
        <taxon>Eutheria</taxon>
        <taxon>Euarchontoglires</taxon>
        <taxon>Glires</taxon>
        <taxon>Rodentia</taxon>
        <taxon>Sciuromorpha</taxon>
        <taxon>Sciuridae</taxon>
        <taxon>Sciurinae</taxon>
        <taxon>Sciurini</taxon>
        <taxon>Sciurus</taxon>
    </lineage>
</organism>
<sequence length="111" mass="12214">MESGSIPMLVGGLVDCVAQLIRIAEELLQSISQEQQVPCEQRNDRTEQMGADASPPEEPSLPDLADLSDLESILSLQEDEELILDIDQAMLDVDELYEDALSDINNGLRSE</sequence>
<proteinExistence type="predicted"/>